<organism evidence="2 3">
    <name type="scientific">Rhodotorula mucilaginosa</name>
    <name type="common">Yeast</name>
    <name type="synonym">Rhodotorula rubra</name>
    <dbReference type="NCBI Taxonomy" id="5537"/>
    <lineage>
        <taxon>Eukaryota</taxon>
        <taxon>Fungi</taxon>
        <taxon>Dikarya</taxon>
        <taxon>Basidiomycota</taxon>
        <taxon>Pucciniomycotina</taxon>
        <taxon>Microbotryomycetes</taxon>
        <taxon>Sporidiobolales</taxon>
        <taxon>Sporidiobolaceae</taxon>
        <taxon>Rhodotorula</taxon>
    </lineage>
</organism>
<proteinExistence type="predicted"/>
<evidence type="ECO:0000313" key="3">
    <source>
        <dbReference type="Proteomes" id="UP000777482"/>
    </source>
</evidence>
<sequence>MSASVSERDHDADESTPLLARRTSTSNPSPHHHHQGSRQSSRRLVAPAPYAQSTTPDPQTQHPIAHAARILAALRTGHLPTSAQLLALLRLALDWDALALDGGTVWQPRYGRGRIGTGKLSEKGEQVRLATRRAIEAVIALVEQRNPALRYKHPEGVWVAGNTPGDGWQEFAWACTKSQIQIDPPSTRLPSTAPDAQATVRSSLSTLLHLLLASPSLRRLLADLALLLRDLLRLQLESVQQNGNMQERTQESLVKVVDKAAEKAVGQEELVKHDLEGQEGLEGGKVGPDLKPEQGAEEIRDKIMDRLKEVVIEIQRTKAYQHAVQDLLQLARDYIRRLVEEIQPEVEVVVPEPLATTSSPRQAAPARDSEPRDIKPREAVPRDPLEMVLPLLEPFTEKGPGSLSSLAPRFRLLFAAPSSVAASSSDLPSSEDDPDPGPEAEAMVRPPQEHLSLLAAEIDNFVSTALLEPGWLDSDAPYRSLGMIQDRVDQLGQDCPVWASEVRSLASELVSAIGAVLDDPVLREAMEAVEDFMVAIGEWGAGLGEVVAKTATGGGVGLASAVWGDVVEWLAPRVMGVLSEIPLPRLEFATENIAIALEPPSLISTSFVPARITWHQSSGLTYSPSSGDSALALPLPASHPAPASLSSASGTASDRMTYTAKSVLSVEGIQLEVLDVGYFASYKTGIPCFGEITERGLLDLHFGVDPAAPTDPSTASPRGEGLAFDLALSTSGSAAESSTSPLFTVDHSRTVVNLRDFRLEPHQSSHPWLMWFFRPLLRKVVQTVLEKEMKEKVLEAGAEWIAQKGGEVRRRRRERAREEAEEGETEPEPWSREAVWRWIRAGWDVFFGQGDAAEQESASTPGTAEQPDRPFHMHVTSRGVAADLDNLEATVGLGTEGVVIPAGETEIPLPEGQAPKKGLVQAARDEIAHEVQEGWEAARAGVDALGGVLEAREEWRAAHVPASGVTWRSVAFDV</sequence>
<gene>
    <name evidence="2" type="ORF">C6P46_006684</name>
</gene>
<evidence type="ECO:0000313" key="2">
    <source>
        <dbReference type="EMBL" id="KAG0657095.1"/>
    </source>
</evidence>
<feature type="region of interest" description="Disordered" evidence="1">
    <location>
        <begin position="353"/>
        <end position="380"/>
    </location>
</feature>
<dbReference type="PANTHER" id="PTHR31138:SF1">
    <property type="entry name" value="PDZ DOMAIN-CONTAINING PROTEIN"/>
    <property type="match status" value="1"/>
</dbReference>
<evidence type="ECO:0008006" key="4">
    <source>
        <dbReference type="Google" id="ProtNLM"/>
    </source>
</evidence>
<feature type="region of interest" description="Disordered" evidence="1">
    <location>
        <begin position="422"/>
        <end position="442"/>
    </location>
</feature>
<accession>A0A9P6VY49</accession>
<dbReference type="OrthoDB" id="5407957at2759"/>
<dbReference type="AlphaFoldDB" id="A0A9P6VY49"/>
<feature type="region of interest" description="Disordered" evidence="1">
    <location>
        <begin position="1"/>
        <end position="62"/>
    </location>
</feature>
<feature type="compositionally biased region" description="Polar residues" evidence="1">
    <location>
        <begin position="51"/>
        <end position="61"/>
    </location>
</feature>
<feature type="compositionally biased region" description="Acidic residues" evidence="1">
    <location>
        <begin position="429"/>
        <end position="438"/>
    </location>
</feature>
<dbReference type="Proteomes" id="UP000777482">
    <property type="component" value="Unassembled WGS sequence"/>
</dbReference>
<protein>
    <recommendedName>
        <fullName evidence="4">Proteophosphoglycan ppg4</fullName>
    </recommendedName>
</protein>
<dbReference type="EMBL" id="PUHQ01000086">
    <property type="protein sequence ID" value="KAG0657095.1"/>
    <property type="molecule type" value="Genomic_DNA"/>
</dbReference>
<reference evidence="2 3" key="1">
    <citation type="submission" date="2020-11" db="EMBL/GenBank/DDBJ databases">
        <title>Kefir isolates.</title>
        <authorList>
            <person name="Marcisauskas S."/>
            <person name="Kim Y."/>
            <person name="Blasche S."/>
        </authorList>
    </citation>
    <scope>NUCLEOTIDE SEQUENCE [LARGE SCALE GENOMIC DNA]</scope>
    <source>
        <strain evidence="2 3">KR</strain>
    </source>
</reference>
<keyword evidence="3" id="KW-1185">Reference proteome</keyword>
<feature type="compositionally biased region" description="Basic and acidic residues" evidence="1">
    <location>
        <begin position="1"/>
        <end position="13"/>
    </location>
</feature>
<dbReference type="PANTHER" id="PTHR31138">
    <property type="entry name" value="CHROMOSOME 19, WHOLE GENOME SHOTGUN SEQUENCE"/>
    <property type="match status" value="1"/>
</dbReference>
<feature type="compositionally biased region" description="Basic and acidic residues" evidence="1">
    <location>
        <begin position="367"/>
        <end position="380"/>
    </location>
</feature>
<comment type="caution">
    <text evidence="2">The sequence shown here is derived from an EMBL/GenBank/DDBJ whole genome shotgun (WGS) entry which is preliminary data.</text>
</comment>
<name>A0A9P6VY49_RHOMI</name>
<evidence type="ECO:0000256" key="1">
    <source>
        <dbReference type="SAM" id="MobiDB-lite"/>
    </source>
</evidence>